<dbReference type="Pfam" id="PF11774">
    <property type="entry name" value="Lsr2"/>
    <property type="match status" value="1"/>
</dbReference>
<evidence type="ECO:0000259" key="3">
    <source>
        <dbReference type="Pfam" id="PF11774"/>
    </source>
</evidence>
<dbReference type="Gene3D" id="3.30.60.230">
    <property type="entry name" value="Lsr2, dimerization domain"/>
    <property type="match status" value="1"/>
</dbReference>
<dbReference type="Pfam" id="PF23359">
    <property type="entry name" value="Lsr2_DNA-bd"/>
    <property type="match status" value="1"/>
</dbReference>
<sequence length="124" mass="13514">MFTWNPNKDEPTMAQQTIIQLLDDLDGSEASETIVFGLDGRTYEIDLNEKNAAKLRKALAPYADKGRKLNQTRGGRRGGATQAAASGGDTALIRAWAKENGYDVNDRGRVPAEIKEAYAKGKVT</sequence>
<evidence type="ECO:0000259" key="4">
    <source>
        <dbReference type="Pfam" id="PF23359"/>
    </source>
</evidence>
<reference evidence="5 6" key="1">
    <citation type="submission" date="2023-07" db="EMBL/GenBank/DDBJ databases">
        <title>Comparative genomics of wheat-associated soil bacteria to identify genetic determinants of phenazine resistance.</title>
        <authorList>
            <person name="Mouncey N."/>
        </authorList>
    </citation>
    <scope>NUCLEOTIDE SEQUENCE [LARGE SCALE GENOMIC DNA]</scope>
    <source>
        <strain evidence="5 6">B2I6</strain>
    </source>
</reference>
<dbReference type="InterPro" id="IPR036625">
    <property type="entry name" value="E3-bd_dom_sf"/>
</dbReference>
<feature type="region of interest" description="Disordered" evidence="2">
    <location>
        <begin position="66"/>
        <end position="86"/>
    </location>
</feature>
<evidence type="ECO:0008006" key="7">
    <source>
        <dbReference type="Google" id="ProtNLM"/>
    </source>
</evidence>
<dbReference type="InterPro" id="IPR024412">
    <property type="entry name" value="Lsr2_dim_dom"/>
</dbReference>
<dbReference type="InterPro" id="IPR055370">
    <property type="entry name" value="Lsr2_DNA-bd"/>
</dbReference>
<evidence type="ECO:0000313" key="6">
    <source>
        <dbReference type="Proteomes" id="UP001230654"/>
    </source>
</evidence>
<dbReference type="InterPro" id="IPR042261">
    <property type="entry name" value="Lsr2-like_dimerization"/>
</dbReference>
<feature type="domain" description="Lsr2 DNA-binding" evidence="4">
    <location>
        <begin position="87"/>
        <end position="120"/>
    </location>
</feature>
<comment type="caution">
    <text evidence="5">The sequence shown here is derived from an EMBL/GenBank/DDBJ whole genome shotgun (WGS) entry which is preliminary data.</text>
</comment>
<evidence type="ECO:0000313" key="5">
    <source>
        <dbReference type="EMBL" id="MDQ0578120.1"/>
    </source>
</evidence>
<dbReference type="EMBL" id="JAUSWV010000001">
    <property type="protein sequence ID" value="MDQ0578120.1"/>
    <property type="molecule type" value="Genomic_DNA"/>
</dbReference>
<name>A0ABU0NG90_STRRH</name>
<protein>
    <recommendedName>
        <fullName evidence="7">Lsr2-like protein</fullName>
    </recommendedName>
</protein>
<gene>
    <name evidence="5" type="ORF">QF030_000298</name>
</gene>
<dbReference type="Gene3D" id="4.10.320.10">
    <property type="entry name" value="E3-binding domain"/>
    <property type="match status" value="1"/>
</dbReference>
<keyword evidence="1" id="KW-0238">DNA-binding</keyword>
<dbReference type="Proteomes" id="UP001230654">
    <property type="component" value="Unassembled WGS sequence"/>
</dbReference>
<evidence type="ECO:0000256" key="2">
    <source>
        <dbReference type="SAM" id="MobiDB-lite"/>
    </source>
</evidence>
<evidence type="ECO:0000256" key="1">
    <source>
        <dbReference type="ARBA" id="ARBA00023125"/>
    </source>
</evidence>
<keyword evidence="6" id="KW-1185">Reference proteome</keyword>
<accession>A0ABU0NG90</accession>
<feature type="domain" description="Lsr2 dimerization" evidence="3">
    <location>
        <begin position="13"/>
        <end position="69"/>
    </location>
</feature>
<proteinExistence type="predicted"/>
<organism evidence="5 6">
    <name type="scientific">Streptomyces rishiriensis</name>
    <dbReference type="NCBI Taxonomy" id="68264"/>
    <lineage>
        <taxon>Bacteria</taxon>
        <taxon>Bacillati</taxon>
        <taxon>Actinomycetota</taxon>
        <taxon>Actinomycetes</taxon>
        <taxon>Kitasatosporales</taxon>
        <taxon>Streptomycetaceae</taxon>
        <taxon>Streptomyces</taxon>
    </lineage>
</organism>